<evidence type="ECO:0000256" key="6">
    <source>
        <dbReference type="RuleBase" id="RU361277"/>
    </source>
</evidence>
<keyword evidence="9" id="KW-1185">Reference proteome</keyword>
<dbReference type="GO" id="GO:0016491">
    <property type="term" value="F:oxidoreductase activity"/>
    <property type="evidence" value="ECO:0007669"/>
    <property type="project" value="UniProtKB-KW"/>
</dbReference>
<comment type="cofactor">
    <cofactor evidence="1 6">
        <name>Zn(2+)</name>
        <dbReference type="ChEBI" id="CHEBI:29105"/>
    </cofactor>
</comment>
<reference evidence="8" key="1">
    <citation type="submission" date="2022-01" db="EMBL/GenBank/DDBJ databases">
        <title>Genome-Based Taxonomic Classification of the Phylum Actinobacteria.</title>
        <authorList>
            <person name="Gao Y."/>
        </authorList>
    </citation>
    <scope>NUCLEOTIDE SEQUENCE</scope>
    <source>
        <strain evidence="8">KLBMP 8922</strain>
    </source>
</reference>
<dbReference type="Gene3D" id="3.90.180.10">
    <property type="entry name" value="Medium-chain alcohol dehydrogenases, catalytic domain"/>
    <property type="match status" value="1"/>
</dbReference>
<comment type="caution">
    <text evidence="8">The sequence shown here is derived from an EMBL/GenBank/DDBJ whole genome shotgun (WGS) entry which is preliminary data.</text>
</comment>
<dbReference type="EMBL" id="JAKFHA010000029">
    <property type="protein sequence ID" value="MCF2532050.1"/>
    <property type="molecule type" value="Genomic_DNA"/>
</dbReference>
<dbReference type="InterPro" id="IPR013149">
    <property type="entry name" value="ADH-like_C"/>
</dbReference>
<dbReference type="PROSITE" id="PS00059">
    <property type="entry name" value="ADH_ZINC"/>
    <property type="match status" value="1"/>
</dbReference>
<protein>
    <submittedName>
        <fullName evidence="8">Alcohol dehydrogenase catalytic domain-containing protein</fullName>
    </submittedName>
</protein>
<organism evidence="8 9">
    <name type="scientific">Yinghuangia soli</name>
    <dbReference type="NCBI Taxonomy" id="2908204"/>
    <lineage>
        <taxon>Bacteria</taxon>
        <taxon>Bacillati</taxon>
        <taxon>Actinomycetota</taxon>
        <taxon>Actinomycetes</taxon>
        <taxon>Kitasatosporales</taxon>
        <taxon>Streptomycetaceae</taxon>
        <taxon>Yinghuangia</taxon>
    </lineage>
</organism>
<dbReference type="SUPFAM" id="SSF51735">
    <property type="entry name" value="NAD(P)-binding Rossmann-fold domains"/>
    <property type="match status" value="1"/>
</dbReference>
<evidence type="ECO:0000256" key="5">
    <source>
        <dbReference type="ARBA" id="ARBA00023002"/>
    </source>
</evidence>
<keyword evidence="5" id="KW-0560">Oxidoreductase</keyword>
<name>A0AA41U3P9_9ACTN</name>
<dbReference type="Pfam" id="PF08240">
    <property type="entry name" value="ADH_N"/>
    <property type="match status" value="1"/>
</dbReference>
<dbReference type="Pfam" id="PF00107">
    <property type="entry name" value="ADH_zinc_N"/>
    <property type="match status" value="1"/>
</dbReference>
<dbReference type="RefSeq" id="WP_235056768.1">
    <property type="nucleotide sequence ID" value="NZ_JAKFHA010000029.1"/>
</dbReference>
<dbReference type="InterPro" id="IPR002328">
    <property type="entry name" value="ADH_Zn_CS"/>
</dbReference>
<dbReference type="PANTHER" id="PTHR43350:SF19">
    <property type="entry name" value="D-GULOSIDE 3-DEHYDROGENASE"/>
    <property type="match status" value="1"/>
</dbReference>
<evidence type="ECO:0000256" key="1">
    <source>
        <dbReference type="ARBA" id="ARBA00001947"/>
    </source>
</evidence>
<accession>A0AA41U3P9</accession>
<gene>
    <name evidence="8" type="ORF">LZ495_33210</name>
</gene>
<evidence type="ECO:0000313" key="9">
    <source>
        <dbReference type="Proteomes" id="UP001165378"/>
    </source>
</evidence>
<dbReference type="SUPFAM" id="SSF50129">
    <property type="entry name" value="GroES-like"/>
    <property type="match status" value="2"/>
</dbReference>
<keyword evidence="3 6" id="KW-0479">Metal-binding</keyword>
<dbReference type="Proteomes" id="UP001165378">
    <property type="component" value="Unassembled WGS sequence"/>
</dbReference>
<keyword evidence="4 6" id="KW-0862">Zinc</keyword>
<dbReference type="InterPro" id="IPR020843">
    <property type="entry name" value="ER"/>
</dbReference>
<evidence type="ECO:0000259" key="7">
    <source>
        <dbReference type="SMART" id="SM00829"/>
    </source>
</evidence>
<comment type="similarity">
    <text evidence="2 6">Belongs to the zinc-containing alcohol dehydrogenase family.</text>
</comment>
<evidence type="ECO:0000256" key="4">
    <source>
        <dbReference type="ARBA" id="ARBA00022833"/>
    </source>
</evidence>
<dbReference type="InterPro" id="IPR011032">
    <property type="entry name" value="GroES-like_sf"/>
</dbReference>
<evidence type="ECO:0000256" key="2">
    <source>
        <dbReference type="ARBA" id="ARBA00008072"/>
    </source>
</evidence>
<dbReference type="PANTHER" id="PTHR43350">
    <property type="entry name" value="NAD-DEPENDENT ALCOHOL DEHYDROGENASE"/>
    <property type="match status" value="1"/>
</dbReference>
<proteinExistence type="inferred from homology"/>
<dbReference type="InterPro" id="IPR036291">
    <property type="entry name" value="NAD(P)-bd_dom_sf"/>
</dbReference>
<dbReference type="SMART" id="SM00829">
    <property type="entry name" value="PKS_ER"/>
    <property type="match status" value="1"/>
</dbReference>
<dbReference type="GO" id="GO:0008270">
    <property type="term" value="F:zinc ion binding"/>
    <property type="evidence" value="ECO:0007669"/>
    <property type="project" value="InterPro"/>
</dbReference>
<feature type="domain" description="Enoyl reductase (ER)" evidence="7">
    <location>
        <begin position="4"/>
        <end position="365"/>
    </location>
</feature>
<sequence>MRAALLEVPTLKLSVAELAVAEPGPGEVLVATAAAGLCHSDLHVLDGHLPMRGASVLGHEASGVVVAVGPGVRRVEPGDHVVTCLSVFCGRCALCLRGQTWLCTDKQSTERPADAEPRLALAGPGGAAVSAHASIGGLAERLLVHENAVVAIRKDMPLDVAAILGCAVTTGVGAAFNSADIRAGESVAVIGCGGIGLNIVQGARLRGAGQIAAVDLVAAKRELALAVGATAGIDASGDPGAAAAEVAALTGGLGADHVFDAVGIEATNAQALAMTRPGGTMYVVGINGMAGSVTVPGYAMWAQGKTVRGVHMGSNNFTVDLPRYVDLYMQGRLRLDELVSQRIGLDEVADGYEALRQGEVARAVVVFAQP</sequence>
<dbReference type="AlphaFoldDB" id="A0AA41U3P9"/>
<evidence type="ECO:0000313" key="8">
    <source>
        <dbReference type="EMBL" id="MCF2532050.1"/>
    </source>
</evidence>
<evidence type="ECO:0000256" key="3">
    <source>
        <dbReference type="ARBA" id="ARBA00022723"/>
    </source>
</evidence>
<dbReference type="Gene3D" id="3.40.50.720">
    <property type="entry name" value="NAD(P)-binding Rossmann-like Domain"/>
    <property type="match status" value="1"/>
</dbReference>
<dbReference type="InterPro" id="IPR013154">
    <property type="entry name" value="ADH-like_N"/>
</dbReference>